<protein>
    <submittedName>
        <fullName evidence="3">F-box domain-containing protein</fullName>
    </submittedName>
</protein>
<dbReference type="AlphaFoldDB" id="A0A1I7UTR4"/>
<organism evidence="2 3">
    <name type="scientific">Caenorhabditis tropicalis</name>
    <dbReference type="NCBI Taxonomy" id="1561998"/>
    <lineage>
        <taxon>Eukaryota</taxon>
        <taxon>Metazoa</taxon>
        <taxon>Ecdysozoa</taxon>
        <taxon>Nematoda</taxon>
        <taxon>Chromadorea</taxon>
        <taxon>Rhabditida</taxon>
        <taxon>Rhabditina</taxon>
        <taxon>Rhabditomorpha</taxon>
        <taxon>Rhabditoidea</taxon>
        <taxon>Rhabditidae</taxon>
        <taxon>Peloderinae</taxon>
        <taxon>Caenorhabditis</taxon>
    </lineage>
</organism>
<dbReference type="Proteomes" id="UP000095282">
    <property type="component" value="Unplaced"/>
</dbReference>
<dbReference type="Pfam" id="PF00646">
    <property type="entry name" value="F-box"/>
    <property type="match status" value="1"/>
</dbReference>
<dbReference type="PANTHER" id="PTHR21503:SF52">
    <property type="entry name" value="F-BOX DOMAIN-CONTAINING PROTEIN"/>
    <property type="match status" value="1"/>
</dbReference>
<evidence type="ECO:0000313" key="2">
    <source>
        <dbReference type="Proteomes" id="UP000095282"/>
    </source>
</evidence>
<sequence length="316" mass="37124">MGSHIDRLKLEINLLRLPLVVINEVFQNMDFQKKFLISLLSKRARKTLKLTSVPAEFSFHLSNSLHIRTGSSFLRSGGTSEESYCIEGEEMKLKFHLNGVIPRSESPHKHLLFCNHMLDTFKSITVSFLDKTLPSTAWEFMKMAKKVSIKSFNYCATGDSSEFIPRILDECTEVTDSITICVRFPDDFFYIPPRPFKATEFYITRNTNWFNLESFLSCRNVIIELIAKSNRTRQTYESFFNKWMDSDVRLERLTFSSTQPSENHMIMQALHNQGNLWIIDDEWIEMNRSNGSDFFINHSLDYIHIYTKERYKRLKN</sequence>
<accession>A0A1I7UTR4</accession>
<evidence type="ECO:0000259" key="1">
    <source>
        <dbReference type="PROSITE" id="PS50181"/>
    </source>
</evidence>
<proteinExistence type="predicted"/>
<feature type="domain" description="F-box" evidence="1">
    <location>
        <begin position="11"/>
        <end position="49"/>
    </location>
</feature>
<dbReference type="InterPro" id="IPR001810">
    <property type="entry name" value="F-box_dom"/>
</dbReference>
<name>A0A1I7UTR4_9PELO</name>
<dbReference type="PANTHER" id="PTHR21503">
    <property type="entry name" value="F-BOX-CONTAINING HYPOTHETICAL PROTEIN C.ELEGANS"/>
    <property type="match status" value="1"/>
</dbReference>
<evidence type="ECO:0000313" key="3">
    <source>
        <dbReference type="WBParaSite" id="Csp11.Scaffold630.g19264.t1"/>
    </source>
</evidence>
<dbReference type="eggNOG" id="ENOG502TKI0">
    <property type="taxonomic scope" value="Eukaryota"/>
</dbReference>
<reference evidence="3" key="1">
    <citation type="submission" date="2016-11" db="UniProtKB">
        <authorList>
            <consortium name="WormBaseParasite"/>
        </authorList>
    </citation>
    <scope>IDENTIFICATION</scope>
</reference>
<dbReference type="PROSITE" id="PS50181">
    <property type="entry name" value="FBOX"/>
    <property type="match status" value="1"/>
</dbReference>
<dbReference type="WBParaSite" id="Csp11.Scaffold630.g19264.t1">
    <property type="protein sequence ID" value="Csp11.Scaffold630.g19264.t1"/>
    <property type="gene ID" value="Csp11.Scaffold630.g19264"/>
</dbReference>
<keyword evidence="2" id="KW-1185">Reference proteome</keyword>